<evidence type="ECO:0000313" key="1">
    <source>
        <dbReference type="EMBL" id="CDW28847.1"/>
    </source>
</evidence>
<reference evidence="1" key="1">
    <citation type="submission" date="2014-05" db="EMBL/GenBank/DDBJ databases">
        <authorList>
            <person name="Chronopoulou M."/>
        </authorList>
    </citation>
    <scope>NUCLEOTIDE SEQUENCE</scope>
    <source>
        <tissue evidence="1">Whole organism</tissue>
    </source>
</reference>
<feature type="non-terminal residue" evidence="1">
    <location>
        <position position="1"/>
    </location>
</feature>
<accession>A0A0K2TT75</accession>
<proteinExistence type="predicted"/>
<protein>
    <submittedName>
        <fullName evidence="1">Uncharacterized protein</fullName>
    </submittedName>
</protein>
<dbReference type="EMBL" id="HACA01011486">
    <property type="protein sequence ID" value="CDW28847.1"/>
    <property type="molecule type" value="Transcribed_RNA"/>
</dbReference>
<dbReference type="AlphaFoldDB" id="A0A0K2TT75"/>
<name>A0A0K2TT75_LEPSM</name>
<organism evidence="1">
    <name type="scientific">Lepeophtheirus salmonis</name>
    <name type="common">Salmon louse</name>
    <name type="synonym">Caligus salmonis</name>
    <dbReference type="NCBI Taxonomy" id="72036"/>
    <lineage>
        <taxon>Eukaryota</taxon>
        <taxon>Metazoa</taxon>
        <taxon>Ecdysozoa</taxon>
        <taxon>Arthropoda</taxon>
        <taxon>Crustacea</taxon>
        <taxon>Multicrustacea</taxon>
        <taxon>Hexanauplia</taxon>
        <taxon>Copepoda</taxon>
        <taxon>Siphonostomatoida</taxon>
        <taxon>Caligidae</taxon>
        <taxon>Lepeophtheirus</taxon>
    </lineage>
</organism>
<sequence length="47" mass="5216">PGILVCNQVLEYPQSKTEKEEFLDTLCSKFGCKSHLFANSKASSYSS</sequence>